<reference evidence="1" key="1">
    <citation type="submission" date="2022-11" db="EMBL/GenBank/DDBJ databases">
        <authorList>
            <person name="Petersen C."/>
        </authorList>
    </citation>
    <scope>NUCLEOTIDE SEQUENCE</scope>
    <source>
        <strain evidence="1">IBT 19713</strain>
    </source>
</reference>
<protein>
    <submittedName>
        <fullName evidence="1">Uncharacterized protein</fullName>
    </submittedName>
</protein>
<dbReference type="AlphaFoldDB" id="A0A9W9PKA3"/>
<name>A0A9W9PKA3_9EURO</name>
<keyword evidence="2" id="KW-1185">Reference proteome</keyword>
<dbReference type="GeneID" id="83199094"/>
<dbReference type="RefSeq" id="XP_058334932.1">
    <property type="nucleotide sequence ID" value="XM_058471791.1"/>
</dbReference>
<dbReference type="EMBL" id="JAPQKS010000002">
    <property type="protein sequence ID" value="KAJ5247511.1"/>
    <property type="molecule type" value="Genomic_DNA"/>
</dbReference>
<organism evidence="1 2">
    <name type="scientific">Penicillium chermesinum</name>
    <dbReference type="NCBI Taxonomy" id="63820"/>
    <lineage>
        <taxon>Eukaryota</taxon>
        <taxon>Fungi</taxon>
        <taxon>Dikarya</taxon>
        <taxon>Ascomycota</taxon>
        <taxon>Pezizomycotina</taxon>
        <taxon>Eurotiomycetes</taxon>
        <taxon>Eurotiomycetidae</taxon>
        <taxon>Eurotiales</taxon>
        <taxon>Aspergillaceae</taxon>
        <taxon>Penicillium</taxon>
    </lineage>
</organism>
<gene>
    <name evidence="1" type="ORF">N7468_002494</name>
</gene>
<evidence type="ECO:0000313" key="1">
    <source>
        <dbReference type="EMBL" id="KAJ5247511.1"/>
    </source>
</evidence>
<proteinExistence type="predicted"/>
<accession>A0A9W9PKA3</accession>
<comment type="caution">
    <text evidence="1">The sequence shown here is derived from an EMBL/GenBank/DDBJ whole genome shotgun (WGS) entry which is preliminary data.</text>
</comment>
<dbReference type="Proteomes" id="UP001150941">
    <property type="component" value="Unassembled WGS sequence"/>
</dbReference>
<evidence type="ECO:0000313" key="2">
    <source>
        <dbReference type="Proteomes" id="UP001150941"/>
    </source>
</evidence>
<sequence>MGWKVDTGWWRLASVRRKSRILHAGGKRGTALERSTCPRRWCAHDDSGQPCGANTAIRDVGDLSRFRSEKDVSQAVKAHDELVIPCGKDLAFEVEQWGASGAPTAQKPDLYPYNLDLVFWEP</sequence>
<reference evidence="1" key="2">
    <citation type="journal article" date="2023" name="IMA Fungus">
        <title>Comparative genomic study of the Penicillium genus elucidates a diverse pangenome and 15 lateral gene transfer events.</title>
        <authorList>
            <person name="Petersen C."/>
            <person name="Sorensen T."/>
            <person name="Nielsen M.R."/>
            <person name="Sondergaard T.E."/>
            <person name="Sorensen J.L."/>
            <person name="Fitzpatrick D.A."/>
            <person name="Frisvad J.C."/>
            <person name="Nielsen K.L."/>
        </authorList>
    </citation>
    <scope>NUCLEOTIDE SEQUENCE</scope>
    <source>
        <strain evidence="1">IBT 19713</strain>
    </source>
</reference>